<dbReference type="CDD" id="cd02233">
    <property type="entry name" value="cupin_HNL-like"/>
    <property type="match status" value="1"/>
</dbReference>
<proteinExistence type="predicted"/>
<dbReference type="AlphaFoldDB" id="A0A231VMI3"/>
<protein>
    <recommendedName>
        <fullName evidence="1">Cupin type-2 domain-containing protein</fullName>
    </recommendedName>
</protein>
<dbReference type="InterPro" id="IPR014710">
    <property type="entry name" value="RmlC-like_jellyroll"/>
</dbReference>
<sequence length="162" mass="18580">MHGQHFRWQKRYMLNNQKNENGVNFIMDRNELEKISDFPLGEENVAFAQYFTGKSYLSLLNDKEVNIHNVTFEPGCRNNWHIHHGCGQILICVGGHGLYQEAGKDARLLKSGDVVYIPPEIKHWHGAVKDEGFAHLSLTVPTEGANTEWCEPVTDEEYNKLL</sequence>
<name>A0A231VMI3_THETR</name>
<gene>
    <name evidence="2" type="ORF">CE561_00395</name>
</gene>
<dbReference type="Gene3D" id="2.60.120.10">
    <property type="entry name" value="Jelly Rolls"/>
    <property type="match status" value="1"/>
</dbReference>
<accession>A0A231VMI3</accession>
<comment type="caution">
    <text evidence="2">The sequence shown here is derived from an EMBL/GenBank/DDBJ whole genome shotgun (WGS) entry which is preliminary data.</text>
</comment>
<reference evidence="2 3" key="1">
    <citation type="submission" date="2017-06" db="EMBL/GenBank/DDBJ databases">
        <title>Isolation and characterization of a thermophilic and butanogenic Thermoanaerobacterium thermosaccharolyticum M5 capable of efficient degradation of hemicellulose.</title>
        <authorList>
            <person name="Xin F."/>
            <person name="Jiang Y."/>
        </authorList>
    </citation>
    <scope>NUCLEOTIDE SEQUENCE [LARGE SCALE GENOMIC DNA]</scope>
    <source>
        <strain evidence="2 3">M5</strain>
    </source>
</reference>
<dbReference type="OMA" id="NWHIHHD"/>
<dbReference type="EMBL" id="NKHD01000002">
    <property type="protein sequence ID" value="OXT09463.1"/>
    <property type="molecule type" value="Genomic_DNA"/>
</dbReference>
<dbReference type="Proteomes" id="UP000215301">
    <property type="component" value="Unassembled WGS sequence"/>
</dbReference>
<feature type="domain" description="Cupin type-2" evidence="1">
    <location>
        <begin position="70"/>
        <end position="132"/>
    </location>
</feature>
<dbReference type="PANTHER" id="PTHR43698:SF1">
    <property type="entry name" value="BLL4564 PROTEIN"/>
    <property type="match status" value="1"/>
</dbReference>
<dbReference type="Pfam" id="PF07883">
    <property type="entry name" value="Cupin_2"/>
    <property type="match status" value="1"/>
</dbReference>
<evidence type="ECO:0000259" key="1">
    <source>
        <dbReference type="Pfam" id="PF07883"/>
    </source>
</evidence>
<dbReference type="InterPro" id="IPR011051">
    <property type="entry name" value="RmlC_Cupin_sf"/>
</dbReference>
<organism evidence="2 3">
    <name type="scientific">Thermoanaerobacterium thermosaccharolyticum</name>
    <name type="common">Clostridium thermosaccharolyticum</name>
    <dbReference type="NCBI Taxonomy" id="1517"/>
    <lineage>
        <taxon>Bacteria</taxon>
        <taxon>Bacillati</taxon>
        <taxon>Bacillota</taxon>
        <taxon>Clostridia</taxon>
        <taxon>Thermoanaerobacterales</taxon>
        <taxon>Thermoanaerobacteraceae</taxon>
        <taxon>Thermoanaerobacterium</taxon>
    </lineage>
</organism>
<dbReference type="InterPro" id="IPR013096">
    <property type="entry name" value="Cupin_2"/>
</dbReference>
<dbReference type="SUPFAM" id="SSF51182">
    <property type="entry name" value="RmlC-like cupins"/>
    <property type="match status" value="1"/>
</dbReference>
<evidence type="ECO:0000313" key="3">
    <source>
        <dbReference type="Proteomes" id="UP000215301"/>
    </source>
</evidence>
<dbReference type="PANTHER" id="PTHR43698">
    <property type="entry name" value="RIBD C-TERMINAL DOMAIN CONTAINING PROTEIN"/>
    <property type="match status" value="1"/>
</dbReference>
<dbReference type="InterPro" id="IPR047263">
    <property type="entry name" value="HNL-like_cupin"/>
</dbReference>
<evidence type="ECO:0000313" key="2">
    <source>
        <dbReference type="EMBL" id="OXT09463.1"/>
    </source>
</evidence>